<dbReference type="RefSeq" id="WP_285804622.1">
    <property type="nucleotide sequence ID" value="NZ_CP127389.1"/>
</dbReference>
<dbReference type="Proteomes" id="UP001226651">
    <property type="component" value="Chromosome"/>
</dbReference>
<dbReference type="Pfam" id="PF02413">
    <property type="entry name" value="Caudo_TAP"/>
    <property type="match status" value="1"/>
</dbReference>
<dbReference type="InterPro" id="IPR003458">
    <property type="entry name" value="Phage_T4_Gp38_tail_assem"/>
</dbReference>
<evidence type="ECO:0000313" key="2">
    <source>
        <dbReference type="Proteomes" id="UP001226651"/>
    </source>
</evidence>
<gene>
    <name evidence="1" type="ORF">QQS39_12215</name>
</gene>
<protein>
    <submittedName>
        <fullName evidence="1">Tail fiber assembly protein</fullName>
    </submittedName>
</protein>
<proteinExistence type="predicted"/>
<organism evidence="1 2">
    <name type="scientific">Proteus appendicitidis</name>
    <dbReference type="NCBI Taxonomy" id="3034648"/>
    <lineage>
        <taxon>Bacteria</taxon>
        <taxon>Pseudomonadati</taxon>
        <taxon>Pseudomonadota</taxon>
        <taxon>Gammaproteobacteria</taxon>
        <taxon>Enterobacterales</taxon>
        <taxon>Morganellaceae</taxon>
        <taxon>Proteus</taxon>
    </lineage>
</organism>
<dbReference type="EMBL" id="CP127389">
    <property type="protein sequence ID" value="WIV87238.1"/>
    <property type="molecule type" value="Genomic_DNA"/>
</dbReference>
<evidence type="ECO:0000313" key="1">
    <source>
        <dbReference type="EMBL" id="WIV87238.1"/>
    </source>
</evidence>
<sequence>MYYSASSNGFFHKDIHDEMPDDIKLISTKYYSELLFYQGKDKEIQADKDGYPILVNLIKNEDFILIANDKKKRNIEWVINELKPLDYSIELGIISLDERERRKLLMKYLIDLSKLDTNDGVDIQWPQKPD</sequence>
<name>A0ABY8Y4U4_9GAMM</name>
<accession>A0ABY8Y4U4</accession>
<keyword evidence="2" id="KW-1185">Reference proteome</keyword>
<reference evidence="1 2" key="1">
    <citation type="submission" date="2023-06" db="EMBL/GenBank/DDBJ databases">
        <title>Proteus appendicitidis sp. nov., isolated from the appendiceal pus of an appendicitis patient in Yongzhou, China.</title>
        <authorList>
            <person name="Cai X."/>
        </authorList>
    </citation>
    <scope>NUCLEOTIDE SEQUENCE [LARGE SCALE GENOMIC DNA]</scope>
    <source>
        <strain evidence="1 2">HZ0627</strain>
    </source>
</reference>